<evidence type="ECO:0008006" key="2">
    <source>
        <dbReference type="Google" id="ProtNLM"/>
    </source>
</evidence>
<organism evidence="1">
    <name type="scientific">viral metagenome</name>
    <dbReference type="NCBI Taxonomy" id="1070528"/>
    <lineage>
        <taxon>unclassified sequences</taxon>
        <taxon>metagenomes</taxon>
        <taxon>organismal metagenomes</taxon>
    </lineage>
</organism>
<proteinExistence type="predicted"/>
<accession>A0A6C0CSC8</accession>
<sequence>MAGILFTDGRFTLSGVNKYSEMTGIGGKKKGEETPVQTALRETIEELFEPEEIPSGFFEELYSKLVFDNMMAKSNYRTFIMNFNDLKVFFVTAKKYNLKSKVYDVLPSTIQDLILERKVVKGVELRYMMLIPNLPLHTELDFDGCFVNDIIDLKPRE</sequence>
<dbReference type="EMBL" id="MN739481">
    <property type="protein sequence ID" value="QHT07361.1"/>
    <property type="molecule type" value="Genomic_DNA"/>
</dbReference>
<protein>
    <recommendedName>
        <fullName evidence="2">Nudix hydrolase domain-containing protein</fullName>
    </recommendedName>
</protein>
<reference evidence="1" key="1">
    <citation type="journal article" date="2020" name="Nature">
        <title>Giant virus diversity and host interactions through global metagenomics.</title>
        <authorList>
            <person name="Schulz F."/>
            <person name="Roux S."/>
            <person name="Paez-Espino D."/>
            <person name="Jungbluth S."/>
            <person name="Walsh D.A."/>
            <person name="Denef V.J."/>
            <person name="McMahon K.D."/>
            <person name="Konstantinidis K.T."/>
            <person name="Eloe-Fadrosh E.A."/>
            <person name="Kyrpides N.C."/>
            <person name="Woyke T."/>
        </authorList>
    </citation>
    <scope>NUCLEOTIDE SEQUENCE</scope>
    <source>
        <strain evidence="1">GVMAG-M-3300021963-12</strain>
    </source>
</reference>
<evidence type="ECO:0000313" key="1">
    <source>
        <dbReference type="EMBL" id="QHT07361.1"/>
    </source>
</evidence>
<dbReference type="AlphaFoldDB" id="A0A6C0CSC8"/>
<name>A0A6C0CSC8_9ZZZZ</name>